<accession>A0A4S4F1X0</accession>
<dbReference type="SUPFAM" id="SSF52047">
    <property type="entry name" value="RNI-like"/>
    <property type="match status" value="1"/>
</dbReference>
<dbReference type="Gene3D" id="3.80.10.10">
    <property type="entry name" value="Ribonuclease Inhibitor"/>
    <property type="match status" value="1"/>
</dbReference>
<proteinExistence type="predicted"/>
<dbReference type="Gene3D" id="3.40.50.720">
    <property type="entry name" value="NAD(P)-binding Rossmann-like Domain"/>
    <property type="match status" value="2"/>
</dbReference>
<keyword evidence="1" id="KW-0521">NADP</keyword>
<gene>
    <name evidence="4" type="ORF">TEA_020356</name>
</gene>
<protein>
    <recommendedName>
        <fullName evidence="3">NAD-dependent epimerase/dehydratase domain-containing protein</fullName>
    </recommendedName>
</protein>
<dbReference type="InterPro" id="IPR036291">
    <property type="entry name" value="NAD(P)-bd_dom_sf"/>
</dbReference>
<dbReference type="EMBL" id="SDRB02000303">
    <property type="protein sequence ID" value="THG23451.1"/>
    <property type="molecule type" value="Genomic_DNA"/>
</dbReference>
<evidence type="ECO:0000313" key="4">
    <source>
        <dbReference type="EMBL" id="THG23451.1"/>
    </source>
</evidence>
<feature type="domain" description="NAD-dependent epimerase/dehydratase" evidence="3">
    <location>
        <begin position="23"/>
        <end position="256"/>
    </location>
</feature>
<reference evidence="4 5" key="1">
    <citation type="journal article" date="2018" name="Proc. Natl. Acad. Sci. U.S.A.">
        <title>Draft genome sequence of Camellia sinensis var. sinensis provides insights into the evolution of the tea genome and tea quality.</title>
        <authorList>
            <person name="Wei C."/>
            <person name="Yang H."/>
            <person name="Wang S."/>
            <person name="Zhao J."/>
            <person name="Liu C."/>
            <person name="Gao L."/>
            <person name="Xia E."/>
            <person name="Lu Y."/>
            <person name="Tai Y."/>
            <person name="She G."/>
            <person name="Sun J."/>
            <person name="Cao H."/>
            <person name="Tong W."/>
            <person name="Gao Q."/>
            <person name="Li Y."/>
            <person name="Deng W."/>
            <person name="Jiang X."/>
            <person name="Wang W."/>
            <person name="Chen Q."/>
            <person name="Zhang S."/>
            <person name="Li H."/>
            <person name="Wu J."/>
            <person name="Wang P."/>
            <person name="Li P."/>
            <person name="Shi C."/>
            <person name="Zheng F."/>
            <person name="Jian J."/>
            <person name="Huang B."/>
            <person name="Shan D."/>
            <person name="Shi M."/>
            <person name="Fang C."/>
            <person name="Yue Y."/>
            <person name="Li F."/>
            <person name="Li D."/>
            <person name="Wei S."/>
            <person name="Han B."/>
            <person name="Jiang C."/>
            <person name="Yin Y."/>
            <person name="Xia T."/>
            <person name="Zhang Z."/>
            <person name="Bennetzen J.L."/>
            <person name="Zhao S."/>
            <person name="Wan X."/>
        </authorList>
    </citation>
    <scope>NUCLEOTIDE SEQUENCE [LARGE SCALE GENOMIC DNA]</scope>
    <source>
        <strain evidence="5">cv. Shuchazao</strain>
        <tissue evidence="4">Leaf</tissue>
    </source>
</reference>
<dbReference type="PANTHER" id="PTHR10366">
    <property type="entry name" value="NAD DEPENDENT EPIMERASE/DEHYDRATASE"/>
    <property type="match status" value="1"/>
</dbReference>
<evidence type="ECO:0000256" key="2">
    <source>
        <dbReference type="ARBA" id="ARBA00023002"/>
    </source>
</evidence>
<evidence type="ECO:0000313" key="5">
    <source>
        <dbReference type="Proteomes" id="UP000306102"/>
    </source>
</evidence>
<dbReference type="PANTHER" id="PTHR10366:SF628">
    <property type="entry name" value="NAD(P)-BINDING ROSSMANN-FOLD SUPERFAMILY PROTEIN"/>
    <property type="match status" value="1"/>
</dbReference>
<dbReference type="GO" id="GO:0016616">
    <property type="term" value="F:oxidoreductase activity, acting on the CH-OH group of donors, NAD or NADP as acceptor"/>
    <property type="evidence" value="ECO:0007669"/>
    <property type="project" value="TreeGrafter"/>
</dbReference>
<feature type="domain" description="NAD-dependent epimerase/dehydratase" evidence="3">
    <location>
        <begin position="374"/>
        <end position="475"/>
    </location>
</feature>
<dbReference type="Pfam" id="PF01370">
    <property type="entry name" value="Epimerase"/>
    <property type="match status" value="2"/>
</dbReference>
<keyword evidence="5" id="KW-1185">Reference proteome</keyword>
<comment type="caution">
    <text evidence="4">The sequence shown here is derived from an EMBL/GenBank/DDBJ whole genome shotgun (WGS) entry which is preliminary data.</text>
</comment>
<sequence length="627" mass="69533">MEDTKSKLQEGSAVESLTTTTYCVTGATGYIGSWLVKSLLQRGYRVHATVRNQEDIGIEVSRDRVTLLSLLQMQCQCIIVHLKPYIAKAGELYVRANVTEPAINGTLNLLKSCLKTPSVRRVVFTSSISTMTAKDSAGKWRSVVDESCQNPIDRVWKTKTGAWVYVLSKLLTEEPAFQFANENSIDLVSVITTTVAGPFLTSTVPTSVQVLLSPITGDSKFSRILSAVHSRMGSIALVHIEDICSAHIFLMEHDRAEGRYICSAHSSVISQLVDRLVKEHPFSNMQRLVEEEHGSVPSEISSKKLRELGFNFKFGLEDIIHHTILEVTPCERGDPHVNNGRPPTSCQQWKATNHVKSQRMRALPPTPFYVHTNVIEPAINGTLNLLKSCLKTPPVKRVVFTSSISTMTAKDSPGKWRSVVDESCQNPIDRVWKTKTGAWVYVLSKLLTEEAAFKFANESSIDLVSVITTTVAGAFLTSTVPTSVQVPPHSFCFFFGFVTEDSDLAAEKKSGDPTDRDLSIVFNTGQFDSYKLNLTDSTIGNSETELQLETLGLSGIQHCDYGLSWLWRSCKQLKKLQLRSCYAIGDESSLSSFVECLIGLQEVELWTCRAIINEVPLPPPLSYTFSF</sequence>
<organism evidence="4 5">
    <name type="scientific">Camellia sinensis var. sinensis</name>
    <name type="common">China tea</name>
    <dbReference type="NCBI Taxonomy" id="542762"/>
    <lineage>
        <taxon>Eukaryota</taxon>
        <taxon>Viridiplantae</taxon>
        <taxon>Streptophyta</taxon>
        <taxon>Embryophyta</taxon>
        <taxon>Tracheophyta</taxon>
        <taxon>Spermatophyta</taxon>
        <taxon>Magnoliopsida</taxon>
        <taxon>eudicotyledons</taxon>
        <taxon>Gunneridae</taxon>
        <taxon>Pentapetalae</taxon>
        <taxon>asterids</taxon>
        <taxon>Ericales</taxon>
        <taxon>Theaceae</taxon>
        <taxon>Camellia</taxon>
    </lineage>
</organism>
<dbReference type="SUPFAM" id="SSF51735">
    <property type="entry name" value="NAD(P)-binding Rossmann-fold domains"/>
    <property type="match status" value="2"/>
</dbReference>
<evidence type="ECO:0000259" key="3">
    <source>
        <dbReference type="Pfam" id="PF01370"/>
    </source>
</evidence>
<keyword evidence="2" id="KW-0560">Oxidoreductase</keyword>
<dbReference type="InterPro" id="IPR001509">
    <property type="entry name" value="Epimerase_deHydtase"/>
</dbReference>
<dbReference type="InterPro" id="IPR050425">
    <property type="entry name" value="NAD(P)_dehydrat-like"/>
</dbReference>
<name>A0A4S4F1X0_CAMSN</name>
<dbReference type="AlphaFoldDB" id="A0A4S4F1X0"/>
<dbReference type="InterPro" id="IPR032675">
    <property type="entry name" value="LRR_dom_sf"/>
</dbReference>
<dbReference type="STRING" id="542762.A0A4S4F1X0"/>
<evidence type="ECO:0000256" key="1">
    <source>
        <dbReference type="ARBA" id="ARBA00022857"/>
    </source>
</evidence>
<dbReference type="Proteomes" id="UP000306102">
    <property type="component" value="Unassembled WGS sequence"/>
</dbReference>